<proteinExistence type="predicted"/>
<feature type="region of interest" description="Disordered" evidence="1">
    <location>
        <begin position="59"/>
        <end position="86"/>
    </location>
</feature>
<evidence type="ECO:0000313" key="4">
    <source>
        <dbReference type="Proteomes" id="UP000815325"/>
    </source>
</evidence>
<gene>
    <name evidence="3" type="ORF">DUNSADRAFT_18744</name>
</gene>
<feature type="domain" description="YdbS-like PH" evidence="2">
    <location>
        <begin position="134"/>
        <end position="205"/>
    </location>
</feature>
<accession>A0ABQ7GYR0</accession>
<organism evidence="3 4">
    <name type="scientific">Dunaliella salina</name>
    <name type="common">Green alga</name>
    <name type="synonym">Protococcus salinus</name>
    <dbReference type="NCBI Taxonomy" id="3046"/>
    <lineage>
        <taxon>Eukaryota</taxon>
        <taxon>Viridiplantae</taxon>
        <taxon>Chlorophyta</taxon>
        <taxon>core chlorophytes</taxon>
        <taxon>Chlorophyceae</taxon>
        <taxon>CS clade</taxon>
        <taxon>Chlamydomonadales</taxon>
        <taxon>Dunaliellaceae</taxon>
        <taxon>Dunaliella</taxon>
    </lineage>
</organism>
<evidence type="ECO:0000256" key="1">
    <source>
        <dbReference type="SAM" id="MobiDB-lite"/>
    </source>
</evidence>
<sequence length="212" mass="23150">MIVSRSGLIKAGVKQVGAPGHLLGPPRPKSCHAPSSHYHQRGVYQVKLPLLLSCRAGGESSEGASSTPVAAPDATPSEAVEKAASEHEALAEKPEQVYFEGDLGSPAELLISLALASTLIYVPLSMASLGRRLWMNYKLTDKRLIITNTSPLFSRQMQVAYKSIREVRAAPRAFGLWGDMVIFLKNGDRLELVGVQKFADIKQHIERCMWTL</sequence>
<name>A0ABQ7GYR0_DUNSA</name>
<feature type="non-terminal residue" evidence="3">
    <location>
        <position position="1"/>
    </location>
</feature>
<dbReference type="PANTHER" id="PTHR35688">
    <property type="entry name" value="NAD(P)-LINKED OXIDOREDUCTASE SUPERFAMILY PROTEIN"/>
    <property type="match status" value="1"/>
</dbReference>
<reference evidence="3" key="1">
    <citation type="submission" date="2017-08" db="EMBL/GenBank/DDBJ databases">
        <authorList>
            <person name="Polle J.E."/>
            <person name="Barry K."/>
            <person name="Cushman J."/>
            <person name="Schmutz J."/>
            <person name="Tran D."/>
            <person name="Hathwaick L.T."/>
            <person name="Yim W.C."/>
            <person name="Jenkins J."/>
            <person name="Mckie-Krisberg Z.M."/>
            <person name="Prochnik S."/>
            <person name="Lindquist E."/>
            <person name="Dockter R.B."/>
            <person name="Adam C."/>
            <person name="Molina H."/>
            <person name="Bunkerborg J."/>
            <person name="Jin E."/>
            <person name="Buchheim M."/>
            <person name="Magnuson J."/>
        </authorList>
    </citation>
    <scope>NUCLEOTIDE SEQUENCE</scope>
    <source>
        <strain evidence="3">CCAP 19/18</strain>
    </source>
</reference>
<dbReference type="Pfam" id="PF03703">
    <property type="entry name" value="bPH_2"/>
    <property type="match status" value="1"/>
</dbReference>
<dbReference type="EMBL" id="MU069534">
    <property type="protein sequence ID" value="KAF5839742.1"/>
    <property type="molecule type" value="Genomic_DNA"/>
</dbReference>
<dbReference type="Proteomes" id="UP000815325">
    <property type="component" value="Unassembled WGS sequence"/>
</dbReference>
<evidence type="ECO:0000259" key="2">
    <source>
        <dbReference type="Pfam" id="PF03703"/>
    </source>
</evidence>
<dbReference type="InterPro" id="IPR005182">
    <property type="entry name" value="YdbS-like_PH"/>
</dbReference>
<dbReference type="PANTHER" id="PTHR35688:SF2">
    <property type="entry name" value="NAD(P)-LINKED OXIDOREDUCTASE SUPERFAMILY PROTEIN"/>
    <property type="match status" value="1"/>
</dbReference>
<keyword evidence="4" id="KW-1185">Reference proteome</keyword>
<evidence type="ECO:0000313" key="3">
    <source>
        <dbReference type="EMBL" id="KAF5839742.1"/>
    </source>
</evidence>
<comment type="caution">
    <text evidence="3">The sequence shown here is derived from an EMBL/GenBank/DDBJ whole genome shotgun (WGS) entry which is preliminary data.</text>
</comment>
<protein>
    <recommendedName>
        <fullName evidence="2">YdbS-like PH domain-containing protein</fullName>
    </recommendedName>
</protein>